<proteinExistence type="predicted"/>
<comment type="caution">
    <text evidence="2">The sequence shown here is derived from an EMBL/GenBank/DDBJ whole genome shotgun (WGS) entry which is preliminary data.</text>
</comment>
<sequence>MNFIYYMSLLFILFFILFLIDKDRSKAPKKIRIFLGVSLAVLFIRNMSLLLMCVIKNVEIIYLLKNLIYLDYLIIPIIILTLYYINFRFDNVNFNINYIVSAVLCLVYVVFICNIDGSITLSASFGYFIILSYGNIIKGVVLAIIGVLLLVGALLIDKPNSNKRGIFIIIGVLISMVIEHVLVILGLWVFPYCIISEMLLLLAVNNSLNSFK</sequence>
<feature type="transmembrane region" description="Helical" evidence="1">
    <location>
        <begin position="67"/>
        <end position="85"/>
    </location>
</feature>
<organism evidence="2 3">
    <name type="scientific">Clostridium sardiniense</name>
    <name type="common">Clostridium absonum</name>
    <dbReference type="NCBI Taxonomy" id="29369"/>
    <lineage>
        <taxon>Bacteria</taxon>
        <taxon>Bacillati</taxon>
        <taxon>Bacillota</taxon>
        <taxon>Clostridia</taxon>
        <taxon>Eubacteriales</taxon>
        <taxon>Clostridiaceae</taxon>
        <taxon>Clostridium</taxon>
    </lineage>
</organism>
<dbReference type="RefSeq" id="WP_221861875.1">
    <property type="nucleotide sequence ID" value="NZ_JAIKTU010000012.1"/>
</dbReference>
<keyword evidence="1" id="KW-0472">Membrane</keyword>
<name>A0ABS7L0Q3_CLOSR</name>
<protein>
    <submittedName>
        <fullName evidence="2">Uncharacterized protein</fullName>
    </submittedName>
</protein>
<feature type="transmembrane region" description="Helical" evidence="1">
    <location>
        <begin position="136"/>
        <end position="156"/>
    </location>
</feature>
<keyword evidence="1" id="KW-0812">Transmembrane</keyword>
<keyword evidence="3" id="KW-1185">Reference proteome</keyword>
<feature type="transmembrane region" description="Helical" evidence="1">
    <location>
        <begin position="97"/>
        <end position="130"/>
    </location>
</feature>
<evidence type="ECO:0000256" key="1">
    <source>
        <dbReference type="SAM" id="Phobius"/>
    </source>
</evidence>
<reference evidence="2 3" key="1">
    <citation type="journal article" date="2021" name="Cell Host Microbe">
        <title>in vivo commensal control of Clostridioides difficile virulence.</title>
        <authorList>
            <person name="Girinathan B.P."/>
            <person name="Dibenedetto N."/>
            <person name="Worley J.N."/>
            <person name="Peltier J."/>
            <person name="Arrieta-Ortiz M.L."/>
            <person name="Rupa Christinal Immanuel S."/>
            <person name="Lavin R."/>
            <person name="Delaney M.L."/>
            <person name="Cummins C."/>
            <person name="Hoffmann M."/>
            <person name="Luo Y."/>
            <person name="Gonzalez-Escalona N."/>
            <person name="Allard M."/>
            <person name="Onderdonk A.B."/>
            <person name="Gerber G.K."/>
            <person name="Sonenshein A.L."/>
            <person name="Baliga N."/>
            <person name="Dupuy B."/>
            <person name="Bry L."/>
        </authorList>
    </citation>
    <scope>NUCLEOTIDE SEQUENCE [LARGE SCALE GENOMIC DNA]</scope>
    <source>
        <strain evidence="2 3">DSM 599</strain>
    </source>
</reference>
<feature type="transmembrane region" description="Helical" evidence="1">
    <location>
        <begin position="6"/>
        <end position="21"/>
    </location>
</feature>
<dbReference type="EMBL" id="JAIKTU010000012">
    <property type="protein sequence ID" value="MBY0756645.1"/>
    <property type="molecule type" value="Genomic_DNA"/>
</dbReference>
<feature type="transmembrane region" description="Helical" evidence="1">
    <location>
        <begin position="33"/>
        <end position="55"/>
    </location>
</feature>
<keyword evidence="1" id="KW-1133">Transmembrane helix</keyword>
<accession>A0ABS7L0Q3</accession>
<gene>
    <name evidence="2" type="ORF">K5V21_14445</name>
</gene>
<evidence type="ECO:0000313" key="3">
    <source>
        <dbReference type="Proteomes" id="UP001299068"/>
    </source>
</evidence>
<feature type="transmembrane region" description="Helical" evidence="1">
    <location>
        <begin position="165"/>
        <end position="183"/>
    </location>
</feature>
<dbReference type="Proteomes" id="UP001299068">
    <property type="component" value="Unassembled WGS sequence"/>
</dbReference>
<evidence type="ECO:0000313" key="2">
    <source>
        <dbReference type="EMBL" id="MBY0756645.1"/>
    </source>
</evidence>